<evidence type="ECO:0000256" key="4">
    <source>
        <dbReference type="ARBA" id="ARBA00022960"/>
    </source>
</evidence>
<gene>
    <name evidence="10" type="primary">murJ</name>
    <name evidence="12" type="ORF">MP3633_3585</name>
</gene>
<accession>A0A859D172</accession>
<reference evidence="12 13" key="1">
    <citation type="submission" date="2020-06" db="EMBL/GenBank/DDBJ databases">
        <authorList>
            <person name="Voronona O.L."/>
            <person name="Aksenova E.I."/>
            <person name="Kunda M.S."/>
            <person name="Semenov A.N."/>
            <person name="Ryzhova N."/>
        </authorList>
    </citation>
    <scope>NUCLEOTIDE SEQUENCE [LARGE SCALE GENOMIC DNA]</scope>
    <source>
        <strain evidence="12 13">MPKMM3633</strain>
    </source>
</reference>
<evidence type="ECO:0000256" key="2">
    <source>
        <dbReference type="ARBA" id="ARBA00022475"/>
    </source>
</evidence>
<keyword evidence="10 11" id="KW-0961">Cell wall biogenesis/degradation</keyword>
<dbReference type="GO" id="GO:0034204">
    <property type="term" value="P:lipid translocation"/>
    <property type="evidence" value="ECO:0007669"/>
    <property type="project" value="TreeGrafter"/>
</dbReference>
<dbReference type="CDD" id="cd13123">
    <property type="entry name" value="MATE_MurJ_like"/>
    <property type="match status" value="1"/>
</dbReference>
<comment type="subcellular location">
    <subcellularLocation>
        <location evidence="10">Cell inner membrane</location>
        <topology evidence="10">Multi-pass membrane protein</topology>
    </subcellularLocation>
    <subcellularLocation>
        <location evidence="1">Cell membrane</location>
        <topology evidence="1">Multi-pass membrane protein</topology>
    </subcellularLocation>
</comment>
<dbReference type="GO" id="GO:0005886">
    <property type="term" value="C:plasma membrane"/>
    <property type="evidence" value="ECO:0007669"/>
    <property type="project" value="UniProtKB-SubCell"/>
</dbReference>
<keyword evidence="4 10" id="KW-0133">Cell shape</keyword>
<evidence type="ECO:0000256" key="10">
    <source>
        <dbReference type="HAMAP-Rule" id="MF_02078"/>
    </source>
</evidence>
<dbReference type="HAMAP" id="MF_02078">
    <property type="entry name" value="MurJ_MviN"/>
    <property type="match status" value="1"/>
</dbReference>
<feature type="transmembrane region" description="Helical" evidence="10">
    <location>
        <begin position="271"/>
        <end position="291"/>
    </location>
</feature>
<dbReference type="GO" id="GO:0015648">
    <property type="term" value="F:lipid-linked peptidoglycan transporter activity"/>
    <property type="evidence" value="ECO:0007669"/>
    <property type="project" value="UniProtKB-UniRule"/>
</dbReference>
<keyword evidence="7 10" id="KW-0472">Membrane</keyword>
<feature type="transmembrane region" description="Helical" evidence="10">
    <location>
        <begin position="450"/>
        <end position="468"/>
    </location>
</feature>
<evidence type="ECO:0000256" key="9">
    <source>
        <dbReference type="ARBA" id="ARBA00061532"/>
    </source>
</evidence>
<dbReference type="PIRSF" id="PIRSF002869">
    <property type="entry name" value="MviN"/>
    <property type="match status" value="1"/>
</dbReference>
<proteinExistence type="inferred from homology"/>
<dbReference type="PANTHER" id="PTHR47019:SF1">
    <property type="entry name" value="LIPID II FLIPPASE MURJ"/>
    <property type="match status" value="1"/>
</dbReference>
<dbReference type="PRINTS" id="PR01806">
    <property type="entry name" value="VIRFACTRMVIN"/>
</dbReference>
<feature type="transmembrane region" description="Helical" evidence="10">
    <location>
        <begin position="489"/>
        <end position="505"/>
    </location>
</feature>
<evidence type="ECO:0000256" key="11">
    <source>
        <dbReference type="PIRNR" id="PIRNR002869"/>
    </source>
</evidence>
<feature type="transmembrane region" description="Helical" evidence="10">
    <location>
        <begin position="231"/>
        <end position="251"/>
    </location>
</feature>
<comment type="pathway">
    <text evidence="10">Cell wall biogenesis; peptidoglycan biosynthesis.</text>
</comment>
<feature type="transmembrane region" description="Helical" evidence="10">
    <location>
        <begin position="45"/>
        <end position="63"/>
    </location>
</feature>
<dbReference type="InterPro" id="IPR051050">
    <property type="entry name" value="Lipid_II_flippase_MurJ/MviN"/>
</dbReference>
<protein>
    <recommendedName>
        <fullName evidence="10">Probable lipid II flippase MurJ</fullName>
    </recommendedName>
</protein>
<evidence type="ECO:0000256" key="3">
    <source>
        <dbReference type="ARBA" id="ARBA00022692"/>
    </source>
</evidence>
<evidence type="ECO:0000256" key="8">
    <source>
        <dbReference type="ARBA" id="ARBA00060041"/>
    </source>
</evidence>
<feature type="transmembrane region" description="Helical" evidence="10">
    <location>
        <begin position="425"/>
        <end position="444"/>
    </location>
</feature>
<dbReference type="UniPathway" id="UPA00219"/>
<keyword evidence="6 10" id="KW-1133">Transmembrane helix</keyword>
<comment type="similarity">
    <text evidence="9 10 11">Belongs to the MurJ/MviN family.</text>
</comment>
<dbReference type="NCBIfam" id="TIGR01695">
    <property type="entry name" value="murJ_mviN"/>
    <property type="match status" value="1"/>
</dbReference>
<dbReference type="Proteomes" id="UP000509371">
    <property type="component" value="Chromosome"/>
</dbReference>
<dbReference type="GO" id="GO:0009252">
    <property type="term" value="P:peptidoglycan biosynthetic process"/>
    <property type="evidence" value="ECO:0007669"/>
    <property type="project" value="UniProtKB-UniRule"/>
</dbReference>
<dbReference type="AlphaFoldDB" id="A0A859D172"/>
<evidence type="ECO:0000256" key="5">
    <source>
        <dbReference type="ARBA" id="ARBA00022984"/>
    </source>
</evidence>
<feature type="transmembrane region" description="Helical" evidence="10">
    <location>
        <begin position="355"/>
        <end position="376"/>
    </location>
</feature>
<evidence type="ECO:0000256" key="6">
    <source>
        <dbReference type="ARBA" id="ARBA00022989"/>
    </source>
</evidence>
<feature type="transmembrane region" description="Helical" evidence="10">
    <location>
        <begin position="207"/>
        <end position="225"/>
    </location>
</feature>
<sequence>MSLYIWLRYRICRCYSWAIFLLAALWDCMSEINASSGKERKSLSLLRSGVLVSICTFLSRILGLVRDATLAYVLGASGSADAFYVAFKIPNFFRRLFAEGAFAQAFVPVLSDYRVNETKAEIRALVAAVSGSLALVLLFVTVLFMLCAPWVVYVFAPGFSVGSEQSALTAELLTITFPYLLFISLTALAGGILNAHGEYAVPAITPIFLNISLIIATLFFARSAAQAETAVAWGVFFAGLIQLLFQVPFLAKLQLLPMPRLGFRHPGVKRILLLMGPALFGVSVSQINLLLDTVLASFLQTGSITWLYLSDRLYELPLGIFAIAISTVILPSLSRSFSGGESTKFSDTLDWALRILLLIAIPSSLALFMLAEPLIATIFYRGELTVNDVQMAARSLQAYSLGLVFMMLIKVLAPGYYARQDTRTPVRIGIIAMVSNMVLNLILVWPLGHVGLALATSLSAGLNAFLLWRGLYKKQYHVFSDQWRRLLRIVLSATFSLGVCLYLFLQQGWQWTQMDDLYRVGCTLMVVVCGVFVYCVVAVAAGLRPSILKH</sequence>
<keyword evidence="5 10" id="KW-0573">Peptidoglycan synthesis</keyword>
<dbReference type="GO" id="GO:0008360">
    <property type="term" value="P:regulation of cell shape"/>
    <property type="evidence" value="ECO:0007669"/>
    <property type="project" value="UniProtKB-UniRule"/>
</dbReference>
<feature type="transmembrane region" description="Helical" evidence="10">
    <location>
        <begin position="517"/>
        <end position="543"/>
    </location>
</feature>
<feature type="transmembrane region" description="Helical" evidence="10">
    <location>
        <begin position="124"/>
        <end position="152"/>
    </location>
</feature>
<evidence type="ECO:0000313" key="12">
    <source>
        <dbReference type="EMBL" id="QKK82312.1"/>
    </source>
</evidence>
<dbReference type="InterPro" id="IPR004268">
    <property type="entry name" value="MurJ"/>
</dbReference>
<evidence type="ECO:0000313" key="13">
    <source>
        <dbReference type="Proteomes" id="UP000509371"/>
    </source>
</evidence>
<feature type="transmembrane region" description="Helical" evidence="10">
    <location>
        <begin position="172"/>
        <end position="195"/>
    </location>
</feature>
<comment type="function">
    <text evidence="8 10 11">Involved in peptidoglycan biosynthesis. Transports lipid-linked peptidoglycan precursors from the inner to the outer leaflet of the cytoplasmic membrane.</text>
</comment>
<keyword evidence="10 11" id="KW-0813">Transport</keyword>
<dbReference type="PANTHER" id="PTHR47019">
    <property type="entry name" value="LIPID II FLIPPASE MURJ"/>
    <property type="match status" value="1"/>
</dbReference>
<dbReference type="EMBL" id="CP054301">
    <property type="protein sequence ID" value="QKK82312.1"/>
    <property type="molecule type" value="Genomic_DNA"/>
</dbReference>
<feature type="transmembrane region" description="Helical" evidence="10">
    <location>
        <begin position="396"/>
        <end position="413"/>
    </location>
</feature>
<dbReference type="KEGG" id="mpri:MP3633_3585"/>
<dbReference type="GO" id="GO:0071555">
    <property type="term" value="P:cell wall organization"/>
    <property type="evidence" value="ECO:0007669"/>
    <property type="project" value="UniProtKB-UniRule"/>
</dbReference>
<name>A0A859D172_9GAMM</name>
<evidence type="ECO:0000256" key="1">
    <source>
        <dbReference type="ARBA" id="ARBA00004651"/>
    </source>
</evidence>
<keyword evidence="3 10" id="KW-0812">Transmembrane</keyword>
<feature type="transmembrane region" description="Helical" evidence="10">
    <location>
        <begin position="69"/>
        <end position="87"/>
    </location>
</feature>
<evidence type="ECO:0000256" key="7">
    <source>
        <dbReference type="ARBA" id="ARBA00023136"/>
    </source>
</evidence>
<feature type="transmembrane region" description="Helical" evidence="10">
    <location>
        <begin position="316"/>
        <end position="334"/>
    </location>
</feature>
<keyword evidence="2 10" id="KW-1003">Cell membrane</keyword>
<keyword evidence="10" id="KW-0997">Cell inner membrane</keyword>
<organism evidence="12 13">
    <name type="scientific">Marinomonas primoryensis</name>
    <dbReference type="NCBI Taxonomy" id="178399"/>
    <lineage>
        <taxon>Bacteria</taxon>
        <taxon>Pseudomonadati</taxon>
        <taxon>Pseudomonadota</taxon>
        <taxon>Gammaproteobacteria</taxon>
        <taxon>Oceanospirillales</taxon>
        <taxon>Oceanospirillaceae</taxon>
        <taxon>Marinomonas</taxon>
    </lineage>
</organism>
<dbReference type="Pfam" id="PF03023">
    <property type="entry name" value="MurJ"/>
    <property type="match status" value="1"/>
</dbReference>